<organism evidence="6 7">
    <name type="scientific">Tenacibaculum jejuense</name>
    <dbReference type="NCBI Taxonomy" id="584609"/>
    <lineage>
        <taxon>Bacteria</taxon>
        <taxon>Pseudomonadati</taxon>
        <taxon>Bacteroidota</taxon>
        <taxon>Flavobacteriia</taxon>
        <taxon>Flavobacteriales</taxon>
        <taxon>Flavobacteriaceae</taxon>
        <taxon>Tenacibaculum</taxon>
    </lineage>
</organism>
<dbReference type="GO" id="GO:0003700">
    <property type="term" value="F:DNA-binding transcription factor activity"/>
    <property type="evidence" value="ECO:0007669"/>
    <property type="project" value="InterPro"/>
</dbReference>
<dbReference type="GO" id="GO:0043565">
    <property type="term" value="F:sequence-specific DNA binding"/>
    <property type="evidence" value="ECO:0007669"/>
    <property type="project" value="InterPro"/>
</dbReference>
<protein>
    <submittedName>
        <fullName evidence="6">Probable transmembrane protein. Putative transcriptional regulator, AraC family</fullName>
    </submittedName>
</protein>
<dbReference type="PANTHER" id="PTHR43280:SF29">
    <property type="entry name" value="ARAC-FAMILY TRANSCRIPTIONAL REGULATOR"/>
    <property type="match status" value="1"/>
</dbReference>
<dbReference type="SMART" id="SM00342">
    <property type="entry name" value="HTH_ARAC"/>
    <property type="match status" value="1"/>
</dbReference>
<keyword evidence="1" id="KW-0805">Transcription regulation</keyword>
<evidence type="ECO:0000256" key="4">
    <source>
        <dbReference type="SAM" id="Phobius"/>
    </source>
</evidence>
<dbReference type="EMBL" id="LT899436">
    <property type="protein sequence ID" value="SNR14943.1"/>
    <property type="molecule type" value="Genomic_DNA"/>
</dbReference>
<feature type="transmembrane region" description="Helical" evidence="4">
    <location>
        <begin position="99"/>
        <end position="118"/>
    </location>
</feature>
<dbReference type="Proteomes" id="UP000215214">
    <property type="component" value="Chromosome TJEJU"/>
</dbReference>
<name>A0A238U6Y8_9FLAO</name>
<keyword evidence="4" id="KW-1133">Transmembrane helix</keyword>
<dbReference type="SUPFAM" id="SSF46689">
    <property type="entry name" value="Homeodomain-like"/>
    <property type="match status" value="1"/>
</dbReference>
<feature type="transmembrane region" description="Helical" evidence="4">
    <location>
        <begin position="130"/>
        <end position="153"/>
    </location>
</feature>
<dbReference type="InterPro" id="IPR009057">
    <property type="entry name" value="Homeodomain-like_sf"/>
</dbReference>
<evidence type="ECO:0000256" key="1">
    <source>
        <dbReference type="ARBA" id="ARBA00023015"/>
    </source>
</evidence>
<proteinExistence type="predicted"/>
<keyword evidence="7" id="KW-1185">Reference proteome</keyword>
<dbReference type="PANTHER" id="PTHR43280">
    <property type="entry name" value="ARAC-FAMILY TRANSCRIPTIONAL REGULATOR"/>
    <property type="match status" value="1"/>
</dbReference>
<dbReference type="RefSeq" id="WP_157730124.1">
    <property type="nucleotide sequence ID" value="NZ_LT899436.1"/>
</dbReference>
<evidence type="ECO:0000256" key="3">
    <source>
        <dbReference type="ARBA" id="ARBA00023163"/>
    </source>
</evidence>
<reference evidence="6 7" key="1">
    <citation type="submission" date="2017-07" db="EMBL/GenBank/DDBJ databases">
        <authorList>
            <person name="Sun Z.S."/>
            <person name="Albrecht U."/>
            <person name="Echele G."/>
            <person name="Lee C.C."/>
        </authorList>
    </citation>
    <scope>NUCLEOTIDE SEQUENCE [LARGE SCALE GENOMIC DNA]</scope>
    <source>
        <strain evidence="7">type strain: KCTC 22618</strain>
    </source>
</reference>
<dbReference type="Gene3D" id="1.10.10.60">
    <property type="entry name" value="Homeodomain-like"/>
    <property type="match status" value="2"/>
</dbReference>
<gene>
    <name evidence="6" type="ORF">TJEJU_1195</name>
</gene>
<dbReference type="Pfam" id="PF12833">
    <property type="entry name" value="HTH_18"/>
    <property type="match status" value="1"/>
</dbReference>
<evidence type="ECO:0000256" key="2">
    <source>
        <dbReference type="ARBA" id="ARBA00023125"/>
    </source>
</evidence>
<feature type="domain" description="HTH araC/xylS-type" evidence="5">
    <location>
        <begin position="262"/>
        <end position="366"/>
    </location>
</feature>
<feature type="transmembrane region" description="Helical" evidence="4">
    <location>
        <begin position="204"/>
        <end position="225"/>
    </location>
</feature>
<dbReference type="AlphaFoldDB" id="A0A238U6Y8"/>
<dbReference type="PROSITE" id="PS01124">
    <property type="entry name" value="HTH_ARAC_FAMILY_2"/>
    <property type="match status" value="1"/>
</dbReference>
<evidence type="ECO:0000259" key="5">
    <source>
        <dbReference type="PROSITE" id="PS01124"/>
    </source>
</evidence>
<feature type="transmembrane region" description="Helical" evidence="4">
    <location>
        <begin position="174"/>
        <end position="198"/>
    </location>
</feature>
<keyword evidence="3" id="KW-0804">Transcription</keyword>
<feature type="transmembrane region" description="Helical" evidence="4">
    <location>
        <begin position="6"/>
        <end position="24"/>
    </location>
</feature>
<accession>A0A238U6Y8</accession>
<evidence type="ECO:0000313" key="6">
    <source>
        <dbReference type="EMBL" id="SNR14943.1"/>
    </source>
</evidence>
<evidence type="ECO:0000313" key="7">
    <source>
        <dbReference type="Proteomes" id="UP000215214"/>
    </source>
</evidence>
<dbReference type="OrthoDB" id="6283866at2"/>
<sequence>MQDFFLFIIYSGITLNLLLILLVINRFKKQFSNQILAFILVCLLVLFLTYASSYIQSDTISTLILPFGAIIYMALGPLLLNYVQAIYGKITIQKVIKDLIPFFIGLLTFTLPSYIFKIPTNEQGFNYSTLIYIIPFLGSIYFIYCLYNCYRTLKKYRTTLKKNYSFTKNIDLKWFSIWVNGLIALLIIDMICGGILIAYPSLQLVLFINLLYLTGLIWYMGYYGLNQSQVFLTTQEVEKTETKLYSQSPTLIQSDEFLDLEKKLKELFENRQLFKQQNLTLRETADALEISDKKLSNFINQHLKTSFYDYVNSYRIQNFKESIRKGDSNQLTLLAIAFDSGFNSKATFNRVFKNSEGITPLQYKKSIEKGIIASNESI</sequence>
<feature type="transmembrane region" description="Helical" evidence="4">
    <location>
        <begin position="36"/>
        <end position="57"/>
    </location>
</feature>
<feature type="transmembrane region" description="Helical" evidence="4">
    <location>
        <begin position="63"/>
        <end position="87"/>
    </location>
</feature>
<keyword evidence="2" id="KW-0238">DNA-binding</keyword>
<keyword evidence="4 6" id="KW-0812">Transmembrane</keyword>
<dbReference type="InterPro" id="IPR018060">
    <property type="entry name" value="HTH_AraC"/>
</dbReference>
<keyword evidence="4" id="KW-0472">Membrane</keyword>
<dbReference type="KEGG" id="tje:TJEJU_1195"/>